<protein>
    <submittedName>
        <fullName evidence="8">LysE family translocator</fullName>
    </submittedName>
</protein>
<comment type="similarity">
    <text evidence="2">Belongs to the Rht family.</text>
</comment>
<dbReference type="InterPro" id="IPR001123">
    <property type="entry name" value="LeuE-type"/>
</dbReference>
<evidence type="ECO:0000256" key="4">
    <source>
        <dbReference type="ARBA" id="ARBA00022692"/>
    </source>
</evidence>
<evidence type="ECO:0000256" key="6">
    <source>
        <dbReference type="ARBA" id="ARBA00023136"/>
    </source>
</evidence>
<keyword evidence="4 7" id="KW-0812">Transmembrane</keyword>
<dbReference type="GO" id="GO:0042970">
    <property type="term" value="F:homoserine transmembrane transporter activity"/>
    <property type="evidence" value="ECO:0007669"/>
    <property type="project" value="TreeGrafter"/>
</dbReference>
<keyword evidence="6 7" id="KW-0472">Membrane</keyword>
<dbReference type="Pfam" id="PF01810">
    <property type="entry name" value="LysE"/>
    <property type="match status" value="1"/>
</dbReference>
<proteinExistence type="inferred from homology"/>
<dbReference type="PANTHER" id="PTHR30086">
    <property type="entry name" value="ARGININE EXPORTER PROTEIN ARGO"/>
    <property type="match status" value="1"/>
</dbReference>
<organism evidence="8 9">
    <name type="scientific">Hydrogenophaga aromaticivorans</name>
    <dbReference type="NCBI Taxonomy" id="2610898"/>
    <lineage>
        <taxon>Bacteria</taxon>
        <taxon>Pseudomonadati</taxon>
        <taxon>Pseudomonadota</taxon>
        <taxon>Betaproteobacteria</taxon>
        <taxon>Burkholderiales</taxon>
        <taxon>Comamonadaceae</taxon>
        <taxon>Hydrogenophaga</taxon>
    </lineage>
</organism>
<dbReference type="PANTHER" id="PTHR30086:SF14">
    <property type="entry name" value="HOMOSERINE_HOMOSERINE LACTONE EFFLUX PROTEIN"/>
    <property type="match status" value="1"/>
</dbReference>
<evidence type="ECO:0000256" key="7">
    <source>
        <dbReference type="SAM" id="Phobius"/>
    </source>
</evidence>
<evidence type="ECO:0000256" key="1">
    <source>
        <dbReference type="ARBA" id="ARBA00004651"/>
    </source>
</evidence>
<feature type="transmembrane region" description="Helical" evidence="7">
    <location>
        <begin position="145"/>
        <end position="165"/>
    </location>
</feature>
<feature type="transmembrane region" description="Helical" evidence="7">
    <location>
        <begin position="70"/>
        <end position="92"/>
    </location>
</feature>
<comment type="caution">
    <text evidence="8">The sequence shown here is derived from an EMBL/GenBank/DDBJ whole genome shotgun (WGS) entry which is preliminary data.</text>
</comment>
<feature type="transmembrane region" description="Helical" evidence="7">
    <location>
        <begin position="186"/>
        <end position="204"/>
    </location>
</feature>
<dbReference type="EMBL" id="VYGV01000026">
    <property type="protein sequence ID" value="NWF48284.1"/>
    <property type="molecule type" value="Genomic_DNA"/>
</dbReference>
<evidence type="ECO:0000313" key="9">
    <source>
        <dbReference type="Proteomes" id="UP000545507"/>
    </source>
</evidence>
<feature type="transmembrane region" description="Helical" evidence="7">
    <location>
        <begin position="40"/>
        <end position="64"/>
    </location>
</feature>
<name>A0A7Y8KZQ7_9BURK</name>
<dbReference type="Proteomes" id="UP000545507">
    <property type="component" value="Unassembled WGS sequence"/>
</dbReference>
<evidence type="ECO:0000256" key="2">
    <source>
        <dbReference type="ARBA" id="ARBA00007928"/>
    </source>
</evidence>
<evidence type="ECO:0000313" key="8">
    <source>
        <dbReference type="EMBL" id="NWF48284.1"/>
    </source>
</evidence>
<keyword evidence="5 7" id="KW-1133">Transmembrane helix</keyword>
<dbReference type="PIRSF" id="PIRSF006324">
    <property type="entry name" value="LeuE"/>
    <property type="match status" value="1"/>
</dbReference>
<sequence length="209" mass="21886">MTLSTWLLYVAAVFVLTVTPGPAVLMCVSTSVNLGPRKALITSLGSTSAVVGLMALSALGLGALLAASELLFSALKWAGAAYLAYLGVRALLAPASDIRVAGGAAAVGTQRLLAQGFLVGLSNPKALLFFGALFPQFLDPAAPQLPQFLVLGATFVFFELGWLTVYALTASRAQRWLQQPHRARQFNRLTGVVFLLAAGLLASSKRQPA</sequence>
<evidence type="ECO:0000256" key="5">
    <source>
        <dbReference type="ARBA" id="ARBA00022989"/>
    </source>
</evidence>
<keyword evidence="3" id="KW-1003">Cell membrane</keyword>
<dbReference type="AlphaFoldDB" id="A0A7Y8KZQ7"/>
<reference evidence="8 9" key="1">
    <citation type="submission" date="2019-09" db="EMBL/GenBank/DDBJ databases">
        <title>Hydrogenophaga aromatica sp. nov., isolated from a para-xylene-degrading enrichment culture.</title>
        <authorList>
            <person name="Tancsics A."/>
            <person name="Banerjee S."/>
        </authorList>
    </citation>
    <scope>NUCLEOTIDE SEQUENCE [LARGE SCALE GENOMIC DNA]</scope>
    <source>
        <strain evidence="8 9">D2P1</strain>
    </source>
</reference>
<accession>A0A7Y8KZQ7</accession>
<comment type="subcellular location">
    <subcellularLocation>
        <location evidence="1">Cell membrane</location>
        <topology evidence="1">Multi-pass membrane protein</topology>
    </subcellularLocation>
</comment>
<evidence type="ECO:0000256" key="3">
    <source>
        <dbReference type="ARBA" id="ARBA00022475"/>
    </source>
</evidence>
<gene>
    <name evidence="8" type="ORF">F3K02_23965</name>
</gene>
<feature type="transmembrane region" description="Helical" evidence="7">
    <location>
        <begin position="112"/>
        <end position="133"/>
    </location>
</feature>
<feature type="transmembrane region" description="Helical" evidence="7">
    <location>
        <begin position="6"/>
        <end position="28"/>
    </location>
</feature>
<dbReference type="GO" id="GO:0005886">
    <property type="term" value="C:plasma membrane"/>
    <property type="evidence" value="ECO:0007669"/>
    <property type="project" value="UniProtKB-SubCell"/>
</dbReference>
<dbReference type="RefSeq" id="WP_177138828.1">
    <property type="nucleotide sequence ID" value="NZ_VYGV01000026.1"/>
</dbReference>
<keyword evidence="9" id="KW-1185">Reference proteome</keyword>